<feature type="transmembrane region" description="Helical" evidence="2">
    <location>
        <begin position="187"/>
        <end position="208"/>
    </location>
</feature>
<sequence length="222" mass="21812">MSAQPDYGIMPGGQSGTPGAAGATGTTGAAASPAPSAAPSAVPPAPSPSGAPVPSAVPPLPPRPTAPQELPHRSSATPAPQAPARPEEAPAPSSPEEIQAALNARRAALAADAEALGERLAPAAVRAVASQRASTALAAARGRAEETGARARAFVDAHRHDSPTQVAKSAATRVKRFLDDAADGDPLALGVVSLVGAALAGGGITGLVRLARADRRQAFPAE</sequence>
<evidence type="ECO:0000313" key="4">
    <source>
        <dbReference type="Proteomes" id="UP000184390"/>
    </source>
</evidence>
<accession>A0ABY1IBC9</accession>
<reference evidence="3 4" key="1">
    <citation type="submission" date="2016-11" db="EMBL/GenBank/DDBJ databases">
        <authorList>
            <person name="Varghese N."/>
            <person name="Submissions S."/>
        </authorList>
    </citation>
    <scope>NUCLEOTIDE SEQUENCE [LARGE SCALE GENOMIC DNA]</scope>
    <source>
        <strain evidence="3 4">PA</strain>
    </source>
</reference>
<keyword evidence="2" id="KW-1133">Transmembrane helix</keyword>
<keyword evidence="4" id="KW-1185">Reference proteome</keyword>
<protein>
    <submittedName>
        <fullName evidence="3">Uncharacterized protein</fullName>
    </submittedName>
</protein>
<organism evidence="3 4">
    <name type="scientific">Actinomyces denticolens</name>
    <dbReference type="NCBI Taxonomy" id="52767"/>
    <lineage>
        <taxon>Bacteria</taxon>
        <taxon>Bacillati</taxon>
        <taxon>Actinomycetota</taxon>
        <taxon>Actinomycetes</taxon>
        <taxon>Actinomycetales</taxon>
        <taxon>Actinomycetaceae</taxon>
        <taxon>Actinomyces</taxon>
    </lineage>
</organism>
<feature type="compositionally biased region" description="Low complexity" evidence="1">
    <location>
        <begin position="17"/>
        <end position="40"/>
    </location>
</feature>
<keyword evidence="2" id="KW-0472">Membrane</keyword>
<feature type="compositionally biased region" description="Low complexity" evidence="1">
    <location>
        <begin position="74"/>
        <end position="107"/>
    </location>
</feature>
<name>A0ABY1IBC9_9ACTO</name>
<proteinExistence type="predicted"/>
<dbReference type="EMBL" id="FQYL01000007">
    <property type="protein sequence ID" value="SHI92923.1"/>
    <property type="molecule type" value="Genomic_DNA"/>
</dbReference>
<comment type="caution">
    <text evidence="3">The sequence shown here is derived from an EMBL/GenBank/DDBJ whole genome shotgun (WGS) entry which is preliminary data.</text>
</comment>
<feature type="compositionally biased region" description="Pro residues" evidence="1">
    <location>
        <begin position="41"/>
        <end position="65"/>
    </location>
</feature>
<feature type="region of interest" description="Disordered" evidence="1">
    <location>
        <begin position="1"/>
        <end position="107"/>
    </location>
</feature>
<dbReference type="Proteomes" id="UP000184390">
    <property type="component" value="Unassembled WGS sequence"/>
</dbReference>
<evidence type="ECO:0000256" key="1">
    <source>
        <dbReference type="SAM" id="MobiDB-lite"/>
    </source>
</evidence>
<evidence type="ECO:0000313" key="3">
    <source>
        <dbReference type="EMBL" id="SHI92923.1"/>
    </source>
</evidence>
<gene>
    <name evidence="3" type="ORF">SAMN05216246_10774</name>
</gene>
<keyword evidence="2" id="KW-0812">Transmembrane</keyword>
<evidence type="ECO:0000256" key="2">
    <source>
        <dbReference type="SAM" id="Phobius"/>
    </source>
</evidence>